<feature type="signal peptide" evidence="1">
    <location>
        <begin position="1"/>
        <end position="26"/>
    </location>
</feature>
<evidence type="ECO:0000313" key="3">
    <source>
        <dbReference type="Proteomes" id="UP000503222"/>
    </source>
</evidence>
<dbReference type="RefSeq" id="WP_166410515.1">
    <property type="nucleotide sequence ID" value="NZ_CP049869.1"/>
</dbReference>
<name>A0A6G7YN06_9SPHN</name>
<evidence type="ECO:0000313" key="2">
    <source>
        <dbReference type="EMBL" id="QIK78121.1"/>
    </source>
</evidence>
<reference evidence="2 3" key="1">
    <citation type="submission" date="2020-03" db="EMBL/GenBank/DDBJ databases">
        <title>Sphingomonas sp. nov., isolated from fish.</title>
        <authorList>
            <person name="Hyun D.-W."/>
            <person name="Bae J.-W."/>
        </authorList>
    </citation>
    <scope>NUCLEOTIDE SEQUENCE [LARGE SCALE GENOMIC DNA]</scope>
    <source>
        <strain evidence="2 3">HDW15B</strain>
    </source>
</reference>
<dbReference type="Pfam" id="PF14352">
    <property type="entry name" value="DUF4402"/>
    <property type="match status" value="1"/>
</dbReference>
<sequence>MTASWRKSSAVAALLVAACCAVPAAAATTTAAVAASVNKPLVISRVADLSFGTILLSAATNFTASVSIGQNGVFTCPATLTCTGATSPATYNVQGSKQSPVQINVPPSMTLTGPYGTITMTTSAPSSLVLANSGFPGTDFNIGGTLTLTNATPDGLYTGTFAVTADYQ</sequence>
<feature type="chain" id="PRO_5026072400" evidence="1">
    <location>
        <begin position="27"/>
        <end position="168"/>
    </location>
</feature>
<protein>
    <submittedName>
        <fullName evidence="2">DUF4402 domain-containing protein</fullName>
    </submittedName>
</protein>
<dbReference type="PROSITE" id="PS51257">
    <property type="entry name" value="PROKAR_LIPOPROTEIN"/>
    <property type="match status" value="1"/>
</dbReference>
<organism evidence="2 3">
    <name type="scientific">Sphingomonas piscis</name>
    <dbReference type="NCBI Taxonomy" id="2714943"/>
    <lineage>
        <taxon>Bacteria</taxon>
        <taxon>Pseudomonadati</taxon>
        <taxon>Pseudomonadota</taxon>
        <taxon>Alphaproteobacteria</taxon>
        <taxon>Sphingomonadales</taxon>
        <taxon>Sphingomonadaceae</taxon>
        <taxon>Sphingomonas</taxon>
    </lineage>
</organism>
<dbReference type="InterPro" id="IPR025514">
    <property type="entry name" value="DUF4402"/>
</dbReference>
<gene>
    <name evidence="2" type="ORF">G7077_03530</name>
</gene>
<accession>A0A6G7YN06</accession>
<keyword evidence="3" id="KW-1185">Reference proteome</keyword>
<dbReference type="Proteomes" id="UP000503222">
    <property type="component" value="Chromosome"/>
</dbReference>
<dbReference type="KEGG" id="spii:G7077_03530"/>
<evidence type="ECO:0000256" key="1">
    <source>
        <dbReference type="SAM" id="SignalP"/>
    </source>
</evidence>
<dbReference type="EMBL" id="CP049869">
    <property type="protein sequence ID" value="QIK78121.1"/>
    <property type="molecule type" value="Genomic_DNA"/>
</dbReference>
<proteinExistence type="predicted"/>
<keyword evidence="1" id="KW-0732">Signal</keyword>
<dbReference type="AlphaFoldDB" id="A0A6G7YN06"/>